<proteinExistence type="predicted"/>
<gene>
    <name evidence="2" type="ORF">MSEN_34730</name>
</gene>
<accession>A0A7I9XP56</accession>
<dbReference type="EMBL" id="BLKV01000002">
    <property type="protein sequence ID" value="GFG71753.1"/>
    <property type="molecule type" value="Genomic_DNA"/>
</dbReference>
<dbReference type="InterPro" id="IPR018060">
    <property type="entry name" value="HTH_AraC"/>
</dbReference>
<dbReference type="PROSITE" id="PS01124">
    <property type="entry name" value="HTH_ARAC_FAMILY_2"/>
    <property type="match status" value="1"/>
</dbReference>
<dbReference type="GO" id="GO:0043565">
    <property type="term" value="F:sequence-specific DNA binding"/>
    <property type="evidence" value="ECO:0007669"/>
    <property type="project" value="InterPro"/>
</dbReference>
<evidence type="ECO:0000313" key="2">
    <source>
        <dbReference type="EMBL" id="GFG71753.1"/>
    </source>
</evidence>
<keyword evidence="3" id="KW-1185">Reference proteome</keyword>
<dbReference type="AlphaFoldDB" id="A0A7I9XP56"/>
<evidence type="ECO:0000313" key="3">
    <source>
        <dbReference type="Proteomes" id="UP000465263"/>
    </source>
</evidence>
<evidence type="ECO:0000259" key="1">
    <source>
        <dbReference type="PROSITE" id="PS01124"/>
    </source>
</evidence>
<protein>
    <recommendedName>
        <fullName evidence="1">HTH araC/xylS-type domain-containing protein</fullName>
    </recommendedName>
</protein>
<sequence length="42" mass="4504">MVLPGGAGVDAARAGFGTAETLRRTFVRRLGIAPDHYRKTFA</sequence>
<comment type="caution">
    <text evidence="2">The sequence shown here is derived from an EMBL/GenBank/DDBJ whole genome shotgun (WGS) entry which is preliminary data.</text>
</comment>
<dbReference type="GO" id="GO:0003700">
    <property type="term" value="F:DNA-binding transcription factor activity"/>
    <property type="evidence" value="ECO:0007669"/>
    <property type="project" value="InterPro"/>
</dbReference>
<feature type="domain" description="HTH araC/xylS-type" evidence="1">
    <location>
        <begin position="11"/>
        <end position="40"/>
    </location>
</feature>
<name>A0A7I9XP56_9MYCO</name>
<reference evidence="2 3" key="1">
    <citation type="journal article" date="2019" name="Emerg. Microbes Infect.">
        <title>Comprehensive subspecies identification of 175 nontuberculous mycobacteria species based on 7547 genomic profiles.</title>
        <authorList>
            <person name="Matsumoto Y."/>
            <person name="Kinjo T."/>
            <person name="Motooka D."/>
            <person name="Nabeya D."/>
            <person name="Jung N."/>
            <person name="Uechi K."/>
            <person name="Horii T."/>
            <person name="Iida T."/>
            <person name="Fujita J."/>
            <person name="Nakamura S."/>
        </authorList>
    </citation>
    <scope>NUCLEOTIDE SEQUENCE [LARGE SCALE GENOMIC DNA]</scope>
    <source>
        <strain evidence="2 3">JCM 16017</strain>
    </source>
</reference>
<organism evidence="2 3">
    <name type="scientific">Mycolicibacter senuensis</name>
    <dbReference type="NCBI Taxonomy" id="386913"/>
    <lineage>
        <taxon>Bacteria</taxon>
        <taxon>Bacillati</taxon>
        <taxon>Actinomycetota</taxon>
        <taxon>Actinomycetes</taxon>
        <taxon>Mycobacteriales</taxon>
        <taxon>Mycobacteriaceae</taxon>
        <taxon>Mycolicibacter</taxon>
    </lineage>
</organism>
<dbReference type="Proteomes" id="UP000465263">
    <property type="component" value="Unassembled WGS sequence"/>
</dbReference>